<evidence type="ECO:0000313" key="1">
    <source>
        <dbReference type="EMBL" id="GFU48191.1"/>
    </source>
</evidence>
<dbReference type="Proteomes" id="UP000887013">
    <property type="component" value="Unassembled WGS sequence"/>
</dbReference>
<reference evidence="1" key="1">
    <citation type="submission" date="2020-08" db="EMBL/GenBank/DDBJ databases">
        <title>Multicomponent nature underlies the extraordinary mechanical properties of spider dragline silk.</title>
        <authorList>
            <person name="Kono N."/>
            <person name="Nakamura H."/>
            <person name="Mori M."/>
            <person name="Yoshida Y."/>
            <person name="Ohtoshi R."/>
            <person name="Malay A.D."/>
            <person name="Moran D.A.P."/>
            <person name="Tomita M."/>
            <person name="Numata K."/>
            <person name="Arakawa K."/>
        </authorList>
    </citation>
    <scope>NUCLEOTIDE SEQUENCE</scope>
</reference>
<evidence type="ECO:0000313" key="2">
    <source>
        <dbReference type="Proteomes" id="UP000887013"/>
    </source>
</evidence>
<name>A0A8X6QVT6_NEPPI</name>
<keyword evidence="2" id="KW-1185">Reference proteome</keyword>
<dbReference type="EMBL" id="BMAW01037380">
    <property type="protein sequence ID" value="GFU48191.1"/>
    <property type="molecule type" value="Genomic_DNA"/>
</dbReference>
<gene>
    <name evidence="1" type="ORF">NPIL_136161</name>
</gene>
<sequence>MKRPRTARPFILSQIGCGWGLRHQSCSNVINGIDGEVKEFAHTLSRQPTMALVEIAIRTRTNILFPMVQRFQGDRVGKLF</sequence>
<comment type="caution">
    <text evidence="1">The sequence shown here is derived from an EMBL/GenBank/DDBJ whole genome shotgun (WGS) entry which is preliminary data.</text>
</comment>
<protein>
    <submittedName>
        <fullName evidence="1">Uncharacterized protein</fullName>
    </submittedName>
</protein>
<organism evidence="1 2">
    <name type="scientific">Nephila pilipes</name>
    <name type="common">Giant wood spider</name>
    <name type="synonym">Nephila maculata</name>
    <dbReference type="NCBI Taxonomy" id="299642"/>
    <lineage>
        <taxon>Eukaryota</taxon>
        <taxon>Metazoa</taxon>
        <taxon>Ecdysozoa</taxon>
        <taxon>Arthropoda</taxon>
        <taxon>Chelicerata</taxon>
        <taxon>Arachnida</taxon>
        <taxon>Araneae</taxon>
        <taxon>Araneomorphae</taxon>
        <taxon>Entelegynae</taxon>
        <taxon>Araneoidea</taxon>
        <taxon>Nephilidae</taxon>
        <taxon>Nephila</taxon>
    </lineage>
</organism>
<proteinExistence type="predicted"/>
<dbReference type="AlphaFoldDB" id="A0A8X6QVT6"/>
<accession>A0A8X6QVT6</accession>